<accession>A0ABD0SES9</accession>
<dbReference type="Pfam" id="PF00650">
    <property type="entry name" value="CRAL_TRIO"/>
    <property type="match status" value="1"/>
</dbReference>
<dbReference type="InterPro" id="IPR036273">
    <property type="entry name" value="CRAL/TRIO_N_dom_sf"/>
</dbReference>
<reference evidence="2 3" key="1">
    <citation type="submission" date="2024-06" db="EMBL/GenBank/DDBJ databases">
        <title>A chromosome-level genome assembly of beet webworm, Loxostege sticticalis.</title>
        <authorList>
            <person name="Zhang Y."/>
        </authorList>
    </citation>
    <scope>NUCLEOTIDE SEQUENCE [LARGE SCALE GENOMIC DNA]</scope>
    <source>
        <strain evidence="2">AQ028</strain>
        <tissue evidence="2">Male pupae</tissue>
    </source>
</reference>
<dbReference type="SUPFAM" id="SSF52087">
    <property type="entry name" value="CRAL/TRIO domain"/>
    <property type="match status" value="1"/>
</dbReference>
<organism evidence="2 3">
    <name type="scientific">Loxostege sticticalis</name>
    <name type="common">Beet webworm moth</name>
    <dbReference type="NCBI Taxonomy" id="481309"/>
    <lineage>
        <taxon>Eukaryota</taxon>
        <taxon>Metazoa</taxon>
        <taxon>Ecdysozoa</taxon>
        <taxon>Arthropoda</taxon>
        <taxon>Hexapoda</taxon>
        <taxon>Insecta</taxon>
        <taxon>Pterygota</taxon>
        <taxon>Neoptera</taxon>
        <taxon>Endopterygota</taxon>
        <taxon>Lepidoptera</taxon>
        <taxon>Glossata</taxon>
        <taxon>Ditrysia</taxon>
        <taxon>Pyraloidea</taxon>
        <taxon>Crambidae</taxon>
        <taxon>Pyraustinae</taxon>
        <taxon>Loxostege</taxon>
    </lineage>
</organism>
<dbReference type="InterPro" id="IPR001251">
    <property type="entry name" value="CRAL-TRIO_dom"/>
</dbReference>
<dbReference type="EMBL" id="JBEDNZ010000022">
    <property type="protein sequence ID" value="KAL0818349.1"/>
    <property type="molecule type" value="Genomic_DNA"/>
</dbReference>
<dbReference type="PANTHER" id="PTHR10174">
    <property type="entry name" value="ALPHA-TOCOPHEROL TRANSFER PROTEIN-RELATED"/>
    <property type="match status" value="1"/>
</dbReference>
<dbReference type="PANTHER" id="PTHR10174:SF222">
    <property type="entry name" value="GH10083P-RELATED"/>
    <property type="match status" value="1"/>
</dbReference>
<feature type="domain" description="CRAL-TRIO" evidence="1">
    <location>
        <begin position="164"/>
        <end position="259"/>
    </location>
</feature>
<dbReference type="PRINTS" id="PR00180">
    <property type="entry name" value="CRETINALDHBP"/>
</dbReference>
<dbReference type="SMART" id="SM00516">
    <property type="entry name" value="SEC14"/>
    <property type="match status" value="1"/>
</dbReference>
<gene>
    <name evidence="2" type="ORF">ABMA28_008827</name>
</gene>
<comment type="caution">
    <text evidence="2">The sequence shown here is derived from an EMBL/GenBank/DDBJ whole genome shotgun (WGS) entry which is preliminary data.</text>
</comment>
<protein>
    <recommendedName>
        <fullName evidence="1">CRAL-TRIO domain-containing protein</fullName>
    </recommendedName>
</protein>
<dbReference type="CDD" id="cd00170">
    <property type="entry name" value="SEC14"/>
    <property type="match status" value="1"/>
</dbReference>
<dbReference type="SUPFAM" id="SSF46938">
    <property type="entry name" value="CRAL/TRIO N-terminal domain"/>
    <property type="match status" value="1"/>
</dbReference>
<name>A0ABD0SES9_LOXSC</name>
<dbReference type="Gene3D" id="3.40.525.10">
    <property type="entry name" value="CRAL-TRIO lipid binding domain"/>
    <property type="match status" value="1"/>
</dbReference>
<dbReference type="Proteomes" id="UP001549921">
    <property type="component" value="Unassembled WGS sequence"/>
</dbReference>
<sequence length="311" mass="36562">MQCSDSQHPLFPYTEEEKQEIRKELGLRETGIQEDINAILEWFRKQPHLVDAGINRAIIERMLITAKGSLEKTKQRIDCLYKYRGLAPELIQNREKELSMYHGDLWSFYRQVAMPRLYKGHRVTIIKIEDPDPNNFFVDVLFRNTFMLGDLRIQYDYMLGEKWVIDIGNCSLSHLLRMNPLVMQKTAQIFQEGFGLRVAAIHVLNCPKGGQTILSFMKQFFKPKILDRIVFHNSLETLYQHIPKRYLPKDYGGEEPSLDDFKLKYENEVRSEKTKKFLLESSKMVSNESKRPGAYKYEECMTGSFKKLDLD</sequence>
<dbReference type="Gene3D" id="1.20.5.1200">
    <property type="entry name" value="Alpha-tocopherol transfer"/>
    <property type="match status" value="1"/>
</dbReference>
<proteinExistence type="predicted"/>
<evidence type="ECO:0000313" key="3">
    <source>
        <dbReference type="Proteomes" id="UP001549921"/>
    </source>
</evidence>
<dbReference type="AlphaFoldDB" id="A0ABD0SES9"/>
<evidence type="ECO:0000259" key="1">
    <source>
        <dbReference type="PROSITE" id="PS50191"/>
    </source>
</evidence>
<dbReference type="PROSITE" id="PS50191">
    <property type="entry name" value="CRAL_TRIO"/>
    <property type="match status" value="1"/>
</dbReference>
<dbReference type="InterPro" id="IPR036865">
    <property type="entry name" value="CRAL-TRIO_dom_sf"/>
</dbReference>
<evidence type="ECO:0000313" key="2">
    <source>
        <dbReference type="EMBL" id="KAL0818349.1"/>
    </source>
</evidence>